<comment type="caution">
    <text evidence="1">The sequence shown here is derived from an EMBL/GenBank/DDBJ whole genome shotgun (WGS) entry which is preliminary data.</text>
</comment>
<gene>
    <name evidence="1" type="ORF">NQ317_010752</name>
</gene>
<accession>A0ABQ9JFB8</accession>
<keyword evidence="2" id="KW-1185">Reference proteome</keyword>
<name>A0ABQ9JFB8_9CUCU</name>
<dbReference type="Proteomes" id="UP001162164">
    <property type="component" value="Unassembled WGS sequence"/>
</dbReference>
<organism evidence="1 2">
    <name type="scientific">Molorchus minor</name>
    <dbReference type="NCBI Taxonomy" id="1323400"/>
    <lineage>
        <taxon>Eukaryota</taxon>
        <taxon>Metazoa</taxon>
        <taxon>Ecdysozoa</taxon>
        <taxon>Arthropoda</taxon>
        <taxon>Hexapoda</taxon>
        <taxon>Insecta</taxon>
        <taxon>Pterygota</taxon>
        <taxon>Neoptera</taxon>
        <taxon>Endopterygota</taxon>
        <taxon>Coleoptera</taxon>
        <taxon>Polyphaga</taxon>
        <taxon>Cucujiformia</taxon>
        <taxon>Chrysomeloidea</taxon>
        <taxon>Cerambycidae</taxon>
        <taxon>Lamiinae</taxon>
        <taxon>Monochamini</taxon>
        <taxon>Molorchus</taxon>
    </lineage>
</organism>
<reference evidence="1" key="1">
    <citation type="journal article" date="2023" name="Insect Mol. Biol.">
        <title>Genome sequencing provides insights into the evolution of gene families encoding plant cell wall-degrading enzymes in longhorned beetles.</title>
        <authorList>
            <person name="Shin N.R."/>
            <person name="Okamura Y."/>
            <person name="Kirsch R."/>
            <person name="Pauchet Y."/>
        </authorList>
    </citation>
    <scope>NUCLEOTIDE SEQUENCE</scope>
    <source>
        <strain evidence="1">MMC_N1</strain>
    </source>
</reference>
<sequence length="98" mass="11510">MVLCGECDKTFENIFLWRLTCISHHLIGMIGDKKLRFEKGIRSNNGDMGQNHQGDEFGNVKFCKKLSRHRNPKRFETSSREHILKLNIFVKTIQFDRA</sequence>
<evidence type="ECO:0000313" key="1">
    <source>
        <dbReference type="EMBL" id="KAJ8976587.1"/>
    </source>
</evidence>
<dbReference type="EMBL" id="JAPWTJ010000653">
    <property type="protein sequence ID" value="KAJ8976587.1"/>
    <property type="molecule type" value="Genomic_DNA"/>
</dbReference>
<protein>
    <submittedName>
        <fullName evidence="1">Uncharacterized protein</fullName>
    </submittedName>
</protein>
<evidence type="ECO:0000313" key="2">
    <source>
        <dbReference type="Proteomes" id="UP001162164"/>
    </source>
</evidence>
<proteinExistence type="predicted"/>